<evidence type="ECO:0000313" key="3">
    <source>
        <dbReference type="Proteomes" id="UP000467840"/>
    </source>
</evidence>
<feature type="region of interest" description="Disordered" evidence="1">
    <location>
        <begin position="1"/>
        <end position="73"/>
    </location>
</feature>
<feature type="compositionally biased region" description="Basic and acidic residues" evidence="1">
    <location>
        <begin position="192"/>
        <end position="209"/>
    </location>
</feature>
<dbReference type="AlphaFoldDB" id="A0A6A6KHX8"/>
<reference evidence="2 3" key="1">
    <citation type="journal article" date="2020" name="Mol. Plant">
        <title>The Chromosome-Based Rubber Tree Genome Provides New Insights into Spurge Genome Evolution and Rubber Biosynthesis.</title>
        <authorList>
            <person name="Liu J."/>
            <person name="Shi C."/>
            <person name="Shi C.C."/>
            <person name="Li W."/>
            <person name="Zhang Q.J."/>
            <person name="Zhang Y."/>
            <person name="Li K."/>
            <person name="Lu H.F."/>
            <person name="Shi C."/>
            <person name="Zhu S.T."/>
            <person name="Xiao Z.Y."/>
            <person name="Nan H."/>
            <person name="Yue Y."/>
            <person name="Zhu X.G."/>
            <person name="Wu Y."/>
            <person name="Hong X.N."/>
            <person name="Fan G.Y."/>
            <person name="Tong Y."/>
            <person name="Zhang D."/>
            <person name="Mao C.L."/>
            <person name="Liu Y.L."/>
            <person name="Hao S.J."/>
            <person name="Liu W.Q."/>
            <person name="Lv M.Q."/>
            <person name="Zhang H.B."/>
            <person name="Liu Y."/>
            <person name="Hu-Tang G.R."/>
            <person name="Wang J.P."/>
            <person name="Wang J.H."/>
            <person name="Sun Y.H."/>
            <person name="Ni S.B."/>
            <person name="Chen W.B."/>
            <person name="Zhang X.C."/>
            <person name="Jiao Y.N."/>
            <person name="Eichler E.E."/>
            <person name="Li G.H."/>
            <person name="Liu X."/>
            <person name="Gao L.Z."/>
        </authorList>
    </citation>
    <scope>NUCLEOTIDE SEQUENCE [LARGE SCALE GENOMIC DNA]</scope>
    <source>
        <strain evidence="3">cv. GT1</strain>
        <tissue evidence="2">Leaf</tissue>
    </source>
</reference>
<comment type="caution">
    <text evidence="2">The sequence shown here is derived from an EMBL/GenBank/DDBJ whole genome shotgun (WGS) entry which is preliminary data.</text>
</comment>
<evidence type="ECO:0000256" key="1">
    <source>
        <dbReference type="SAM" id="MobiDB-lite"/>
    </source>
</evidence>
<keyword evidence="3" id="KW-1185">Reference proteome</keyword>
<dbReference type="PANTHER" id="PTHR36749:SF1">
    <property type="entry name" value="F7O18.3 PROTEIN"/>
    <property type="match status" value="1"/>
</dbReference>
<dbReference type="Proteomes" id="UP000467840">
    <property type="component" value="Chromosome 8"/>
</dbReference>
<protein>
    <submittedName>
        <fullName evidence="2">Uncharacterized protein</fullName>
    </submittedName>
</protein>
<feature type="region of interest" description="Disordered" evidence="1">
    <location>
        <begin position="180"/>
        <end position="229"/>
    </location>
</feature>
<sequence>MGDNLFEGLPPPSNQQQQNQQVEENASNNREPSPVPPPAPTPVLKSALKRPKPVESTPDHEDTTTEKATAPEKRLRFKTTTDASVTQLIEAMQKIASHIKNPTKFSKASKLAIQLIQAGSVKPGTSDHFFAILEAAMSSTTSCTDPSLRADYHALFSAAQDAAEFSKAAGRIKEAISSLPVASEDDDMEEAEALKDDKGTTNEDNENKQDLCSGTSAEENKMDESDPFGLNAFMSNAKKDERVKGKKNTLAKMRKEEEEGNKSFLKGQRESLIICLEIAARRYKTPWCQTVIDILVKHALDNVARFTSRQRDAIEKLWSSIREQHTRRKQGKSVNGKLDVTAFEWLQQKYASEKISIRHSVGGSGDRRAQQWLG</sequence>
<name>A0A6A6KHX8_HEVBR</name>
<feature type="compositionally biased region" description="Polar residues" evidence="1">
    <location>
        <begin position="22"/>
        <end position="31"/>
    </location>
</feature>
<feature type="compositionally biased region" description="Basic and acidic residues" evidence="1">
    <location>
        <begin position="57"/>
        <end position="73"/>
    </location>
</feature>
<dbReference type="PANTHER" id="PTHR36749">
    <property type="entry name" value="F7O18.3 PROTEIN"/>
    <property type="match status" value="1"/>
</dbReference>
<organism evidence="2 3">
    <name type="scientific">Hevea brasiliensis</name>
    <name type="common">Para rubber tree</name>
    <name type="synonym">Siphonia brasiliensis</name>
    <dbReference type="NCBI Taxonomy" id="3981"/>
    <lineage>
        <taxon>Eukaryota</taxon>
        <taxon>Viridiplantae</taxon>
        <taxon>Streptophyta</taxon>
        <taxon>Embryophyta</taxon>
        <taxon>Tracheophyta</taxon>
        <taxon>Spermatophyta</taxon>
        <taxon>Magnoliopsida</taxon>
        <taxon>eudicotyledons</taxon>
        <taxon>Gunneridae</taxon>
        <taxon>Pentapetalae</taxon>
        <taxon>rosids</taxon>
        <taxon>fabids</taxon>
        <taxon>Malpighiales</taxon>
        <taxon>Euphorbiaceae</taxon>
        <taxon>Crotonoideae</taxon>
        <taxon>Micrandreae</taxon>
        <taxon>Hevea</taxon>
    </lineage>
</organism>
<dbReference type="EMBL" id="JAAGAX010000016">
    <property type="protein sequence ID" value="KAF2287673.1"/>
    <property type="molecule type" value="Genomic_DNA"/>
</dbReference>
<accession>A0A6A6KHX8</accession>
<proteinExistence type="predicted"/>
<evidence type="ECO:0000313" key="2">
    <source>
        <dbReference type="EMBL" id="KAF2287673.1"/>
    </source>
</evidence>
<gene>
    <name evidence="2" type="ORF">GH714_002259</name>
</gene>